<keyword evidence="1" id="KW-0472">Membrane</keyword>
<feature type="transmembrane region" description="Helical" evidence="1">
    <location>
        <begin position="25"/>
        <end position="43"/>
    </location>
</feature>
<dbReference type="RefSeq" id="WP_143528442.1">
    <property type="nucleotide sequence ID" value="NZ_AP019791.1"/>
</dbReference>
<reference evidence="2" key="1">
    <citation type="journal article" date="2019" name="Microbiol. Resour. Announc.">
        <title>Complete Genome Sequence of Rubrobacter xylanophilus Strain AA3-22, Isolated from Arima Onsen in Japan.</title>
        <authorList>
            <person name="Tomariguchi N."/>
            <person name="Miyazaki K."/>
        </authorList>
    </citation>
    <scope>NUCLEOTIDE SEQUENCE [LARGE SCALE GENOMIC DNA]</scope>
    <source>
        <strain evidence="2">AA3-22</strain>
    </source>
</reference>
<sequence>MQEEGSRVHTIRENIFREPRGGKRYWIVALAGCWFVIETIFFQEGALNRLVYLFFGLALLCLSAAELAPGDRTKFASTLRIGFAVAMLLALVARIAEAAA</sequence>
<gene>
    <name evidence="2" type="ORF">RxyAA322_22940</name>
</gene>
<dbReference type="EMBL" id="AP019791">
    <property type="protein sequence ID" value="BBL80440.1"/>
    <property type="molecule type" value="Genomic_DNA"/>
</dbReference>
<keyword evidence="1" id="KW-1133">Transmembrane helix</keyword>
<keyword evidence="3" id="KW-1185">Reference proteome</keyword>
<evidence type="ECO:0000256" key="1">
    <source>
        <dbReference type="SAM" id="Phobius"/>
    </source>
</evidence>
<organism evidence="2 3">
    <name type="scientific">Rubrobacter xylanophilus</name>
    <dbReference type="NCBI Taxonomy" id="49319"/>
    <lineage>
        <taxon>Bacteria</taxon>
        <taxon>Bacillati</taxon>
        <taxon>Actinomycetota</taxon>
        <taxon>Rubrobacteria</taxon>
        <taxon>Rubrobacterales</taxon>
        <taxon>Rubrobacteraceae</taxon>
        <taxon>Rubrobacter</taxon>
    </lineage>
</organism>
<dbReference type="AlphaFoldDB" id="A0A510HK94"/>
<protein>
    <submittedName>
        <fullName evidence="2">Uncharacterized protein</fullName>
    </submittedName>
</protein>
<name>A0A510HK94_9ACTN</name>
<evidence type="ECO:0000313" key="3">
    <source>
        <dbReference type="Proteomes" id="UP000318065"/>
    </source>
</evidence>
<evidence type="ECO:0000313" key="2">
    <source>
        <dbReference type="EMBL" id="BBL80440.1"/>
    </source>
</evidence>
<accession>A0A510HK94</accession>
<dbReference type="Proteomes" id="UP000318065">
    <property type="component" value="Chromosome"/>
</dbReference>
<dbReference type="Pfam" id="PF26041">
    <property type="entry name" value="DUF8011"/>
    <property type="match status" value="1"/>
</dbReference>
<proteinExistence type="predicted"/>
<feature type="transmembrane region" description="Helical" evidence="1">
    <location>
        <begin position="49"/>
        <end position="67"/>
    </location>
</feature>
<keyword evidence="1" id="KW-0812">Transmembrane</keyword>
<dbReference type="InterPro" id="IPR058324">
    <property type="entry name" value="DUF8011"/>
</dbReference>
<feature type="transmembrane region" description="Helical" evidence="1">
    <location>
        <begin position="79"/>
        <end position="96"/>
    </location>
</feature>